<proteinExistence type="predicted"/>
<comment type="caution">
    <text evidence="1">The sequence shown here is derived from an EMBL/GenBank/DDBJ whole genome shotgun (WGS) entry which is preliminary data.</text>
</comment>
<reference evidence="1" key="1">
    <citation type="submission" date="2019-11" db="EMBL/GenBank/DDBJ databases">
        <title>Nori genome reveals adaptations in red seaweeds to the harsh intertidal environment.</title>
        <authorList>
            <person name="Wang D."/>
            <person name="Mao Y."/>
        </authorList>
    </citation>
    <scope>NUCLEOTIDE SEQUENCE</scope>
    <source>
        <tissue evidence="1">Gametophyte</tissue>
    </source>
</reference>
<name>A0ACC3BJM7_PYRYE</name>
<dbReference type="Proteomes" id="UP000798662">
    <property type="component" value="Chromosome 1"/>
</dbReference>
<organism evidence="1 2">
    <name type="scientific">Pyropia yezoensis</name>
    <name type="common">Susabi-nori</name>
    <name type="synonym">Porphyra yezoensis</name>
    <dbReference type="NCBI Taxonomy" id="2788"/>
    <lineage>
        <taxon>Eukaryota</taxon>
        <taxon>Rhodophyta</taxon>
        <taxon>Bangiophyceae</taxon>
        <taxon>Bangiales</taxon>
        <taxon>Bangiaceae</taxon>
        <taxon>Pyropia</taxon>
    </lineage>
</organism>
<evidence type="ECO:0000313" key="1">
    <source>
        <dbReference type="EMBL" id="KAK1857697.1"/>
    </source>
</evidence>
<gene>
    <name evidence="1" type="ORF">I4F81_000312</name>
</gene>
<protein>
    <submittedName>
        <fullName evidence="1">Uncharacterized protein</fullName>
    </submittedName>
</protein>
<accession>A0ACC3BJM7</accession>
<evidence type="ECO:0000313" key="2">
    <source>
        <dbReference type="Proteomes" id="UP000798662"/>
    </source>
</evidence>
<dbReference type="EMBL" id="CM020618">
    <property type="protein sequence ID" value="KAK1857697.1"/>
    <property type="molecule type" value="Genomic_DNA"/>
</dbReference>
<sequence length="400" mass="42621">MVSLLGAGGFGKVYLVRHKASGKVYALKVMQKKAVLRRKDVKAAHTERNILAMLTSSPLRGDNAPFIVRLHCCWQCPRRLYLLMDYAAGGELLHHLRRERMLSEAAARFYLAEMVLALEHLQARHIIHRDLKPSNLLLDAAGHIVLCDFGLSTVLLDGASRTHSWCGTEDFLAPEVVAREGHGVEADWFSLGGIAFEMMTGEPPFSPASERHLARKELHRRILRCKPKLPRYLTRDAHALLKALLTRDPAARLTDPAVVKRHPFFRGIDWEALAARQLPPPITPLSTGSPTSPGLELDLRVPSDSLHGTDEDGTAPSEPEEDDGGALGGCPGGGGGGGDGLSALAGRLGSRGPGLAAVGFLSPALSASPPLSAGAGGGGEELVADAALLAVDAADAVEIF</sequence>
<keyword evidence="2" id="KW-1185">Reference proteome</keyword>